<gene>
    <name evidence="2" type="ORF">ZHAS_00003834</name>
</gene>
<protein>
    <submittedName>
        <fullName evidence="2 3">Dvir\GJ16097-PA-like protein</fullName>
    </submittedName>
</protein>
<feature type="region of interest" description="Disordered" evidence="1">
    <location>
        <begin position="1"/>
        <end position="29"/>
    </location>
</feature>
<reference evidence="3" key="2">
    <citation type="submission" date="2020-05" db="UniProtKB">
        <authorList>
            <consortium name="EnsemblMetazoa"/>
        </authorList>
    </citation>
    <scope>IDENTIFICATION</scope>
</reference>
<evidence type="ECO:0000313" key="4">
    <source>
        <dbReference type="Proteomes" id="UP000030765"/>
    </source>
</evidence>
<reference evidence="2 4" key="1">
    <citation type="journal article" date="2014" name="BMC Genomics">
        <title>Genome sequence of Anopheles sinensis provides insight into genetics basis of mosquito competence for malaria parasites.</title>
        <authorList>
            <person name="Zhou D."/>
            <person name="Zhang D."/>
            <person name="Ding G."/>
            <person name="Shi L."/>
            <person name="Hou Q."/>
            <person name="Ye Y."/>
            <person name="Xu Y."/>
            <person name="Zhou H."/>
            <person name="Xiong C."/>
            <person name="Li S."/>
            <person name="Yu J."/>
            <person name="Hong S."/>
            <person name="Yu X."/>
            <person name="Zou P."/>
            <person name="Chen C."/>
            <person name="Chang X."/>
            <person name="Wang W."/>
            <person name="Lv Y."/>
            <person name="Sun Y."/>
            <person name="Ma L."/>
            <person name="Shen B."/>
            <person name="Zhu C."/>
        </authorList>
    </citation>
    <scope>NUCLEOTIDE SEQUENCE [LARGE SCALE GENOMIC DNA]</scope>
</reference>
<dbReference type="EnsemblMetazoa" id="ASIC003834-RA">
    <property type="protein sequence ID" value="ASIC003834-PA"/>
    <property type="gene ID" value="ASIC003834"/>
</dbReference>
<dbReference type="EMBL" id="KE524786">
    <property type="protein sequence ID" value="KFB36687.1"/>
    <property type="molecule type" value="Genomic_DNA"/>
</dbReference>
<dbReference type="EMBL" id="ATLV01012381">
    <property type="status" value="NOT_ANNOTATED_CDS"/>
    <property type="molecule type" value="Genomic_DNA"/>
</dbReference>
<proteinExistence type="predicted"/>
<evidence type="ECO:0000313" key="2">
    <source>
        <dbReference type="EMBL" id="KFB36687.1"/>
    </source>
</evidence>
<organism evidence="2">
    <name type="scientific">Anopheles sinensis</name>
    <name type="common">Mosquito</name>
    <dbReference type="NCBI Taxonomy" id="74873"/>
    <lineage>
        <taxon>Eukaryota</taxon>
        <taxon>Metazoa</taxon>
        <taxon>Ecdysozoa</taxon>
        <taxon>Arthropoda</taxon>
        <taxon>Hexapoda</taxon>
        <taxon>Insecta</taxon>
        <taxon>Pterygota</taxon>
        <taxon>Neoptera</taxon>
        <taxon>Endopterygota</taxon>
        <taxon>Diptera</taxon>
        <taxon>Nematocera</taxon>
        <taxon>Culicoidea</taxon>
        <taxon>Culicidae</taxon>
        <taxon>Anophelinae</taxon>
        <taxon>Anopheles</taxon>
    </lineage>
</organism>
<dbReference type="Proteomes" id="UP000030765">
    <property type="component" value="Unassembled WGS sequence"/>
</dbReference>
<sequence>MLSSFISGSASPTLSVPQLPSTQRQDEERTLDITVRGLATRCHHDGRGEISRPDDVTNLSPCAPERIVVACSLRDKDLVSPKPSPFRAHHHRNSRPARKSYAYVTRRSLTLGLYARRPAEKRWFGVNMLLIGIKSRRSYERPPARSLTGTANRKDSEWQRESNKREHPPFCQHLHRAECWSISVQFRVFQP</sequence>
<dbReference type="AlphaFoldDB" id="A0A084VFE3"/>
<name>A0A084VFE3_ANOSI</name>
<feature type="compositionally biased region" description="Polar residues" evidence="1">
    <location>
        <begin position="1"/>
        <end position="23"/>
    </location>
</feature>
<feature type="compositionally biased region" description="Basic and acidic residues" evidence="1">
    <location>
        <begin position="152"/>
        <end position="167"/>
    </location>
</feature>
<evidence type="ECO:0000256" key="1">
    <source>
        <dbReference type="SAM" id="MobiDB-lite"/>
    </source>
</evidence>
<keyword evidence="4" id="KW-1185">Reference proteome</keyword>
<dbReference type="VEuPathDB" id="VectorBase:ASIC003834"/>
<evidence type="ECO:0000313" key="3">
    <source>
        <dbReference type="EnsemblMetazoa" id="ASIC003834-PA"/>
    </source>
</evidence>
<accession>A0A084VFE3</accession>
<feature type="region of interest" description="Disordered" evidence="1">
    <location>
        <begin position="141"/>
        <end position="167"/>
    </location>
</feature>